<organism evidence="6">
    <name type="scientific">Naegleria gruberi</name>
    <name type="common">Amoeba</name>
    <dbReference type="NCBI Taxonomy" id="5762"/>
    <lineage>
        <taxon>Eukaryota</taxon>
        <taxon>Discoba</taxon>
        <taxon>Heterolobosea</taxon>
        <taxon>Tetramitia</taxon>
        <taxon>Eutetramitia</taxon>
        <taxon>Vahlkampfiidae</taxon>
        <taxon>Naegleria</taxon>
    </lineage>
</organism>
<reference evidence="5 6" key="1">
    <citation type="journal article" date="2010" name="Cell">
        <title>The genome of Naegleria gruberi illuminates early eukaryotic versatility.</title>
        <authorList>
            <person name="Fritz-Laylin L.K."/>
            <person name="Prochnik S.E."/>
            <person name="Ginger M.L."/>
            <person name="Dacks J.B."/>
            <person name="Carpenter M.L."/>
            <person name="Field M.C."/>
            <person name="Kuo A."/>
            <person name="Paredez A."/>
            <person name="Chapman J."/>
            <person name="Pham J."/>
            <person name="Shu S."/>
            <person name="Neupane R."/>
            <person name="Cipriano M."/>
            <person name="Mancuso J."/>
            <person name="Tu H."/>
            <person name="Salamov A."/>
            <person name="Lindquist E."/>
            <person name="Shapiro H."/>
            <person name="Lucas S."/>
            <person name="Grigoriev I.V."/>
            <person name="Cande W.Z."/>
            <person name="Fulton C."/>
            <person name="Rokhsar D.S."/>
            <person name="Dawson S.C."/>
        </authorList>
    </citation>
    <scope>NUCLEOTIDE SEQUENCE [LARGE SCALE GENOMIC DNA]</scope>
    <source>
        <strain evidence="5 6">NEG-M</strain>
    </source>
</reference>
<keyword evidence="2" id="KW-1133">Transmembrane helix</keyword>
<keyword evidence="2" id="KW-0812">Transmembrane</keyword>
<dbReference type="PROSITE" id="PS51259">
    <property type="entry name" value="MHD2"/>
    <property type="match status" value="1"/>
</dbReference>
<dbReference type="Proteomes" id="UP000006671">
    <property type="component" value="Unassembled WGS sequence"/>
</dbReference>
<dbReference type="Gene3D" id="1.10.357.50">
    <property type="match status" value="1"/>
</dbReference>
<evidence type="ECO:0000259" key="4">
    <source>
        <dbReference type="PROSITE" id="PS51259"/>
    </source>
</evidence>
<dbReference type="GeneID" id="8859046"/>
<feature type="compositionally biased region" description="Acidic residues" evidence="1">
    <location>
        <begin position="1846"/>
        <end position="1855"/>
    </location>
</feature>
<evidence type="ECO:0000256" key="1">
    <source>
        <dbReference type="SAM" id="MobiDB-lite"/>
    </source>
</evidence>
<dbReference type="EMBL" id="GG738845">
    <property type="protein sequence ID" value="EFC50396.1"/>
    <property type="molecule type" value="Genomic_DNA"/>
</dbReference>
<feature type="domain" description="MHD1" evidence="3">
    <location>
        <begin position="581"/>
        <end position="702"/>
    </location>
</feature>
<feature type="transmembrane region" description="Helical" evidence="2">
    <location>
        <begin position="1568"/>
        <end position="1590"/>
    </location>
</feature>
<feature type="region of interest" description="Disordered" evidence="1">
    <location>
        <begin position="786"/>
        <end position="805"/>
    </location>
</feature>
<dbReference type="OMA" id="GYQMLHF"/>
<evidence type="ECO:0000313" key="5">
    <source>
        <dbReference type="EMBL" id="EFC50396.1"/>
    </source>
</evidence>
<dbReference type="OrthoDB" id="2015333at2759"/>
<evidence type="ECO:0000256" key="2">
    <source>
        <dbReference type="SAM" id="Phobius"/>
    </source>
</evidence>
<proteinExistence type="predicted"/>
<gene>
    <name evidence="5" type="ORF">NAEGRDRAFT_45074</name>
</gene>
<feature type="transmembrane region" description="Helical" evidence="2">
    <location>
        <begin position="1649"/>
        <end position="1671"/>
    </location>
</feature>
<dbReference type="PROSITE" id="PS51258">
    <property type="entry name" value="MHD1"/>
    <property type="match status" value="1"/>
</dbReference>
<evidence type="ECO:0000313" key="6">
    <source>
        <dbReference type="Proteomes" id="UP000006671"/>
    </source>
</evidence>
<feature type="domain" description="MHD2" evidence="4">
    <location>
        <begin position="893"/>
        <end position="1015"/>
    </location>
</feature>
<sequence>MIKKLGVKAQKFSLILHPAFKHATDQHKTKLVEESEGHVVHHVISEDCLDGESKVNSEELIVSDLIDEDIDEDDKKEIDENLLQKALYYALLTLHLPIHMVPERIQDVPLTLSQLQGEVLKLFEPKLTLEELQKTWNEIYIQKSDNGSIDLIVDFLLLRKYIFENEHQLPYTTSDFVSVEKYQFWRHNKIKEIDLMLDSIKTARKKEFNCKLEFEFDNVILNNSESLVKKTECDLISLANRDQEVKFSIILSKYAGLKKKEIGHVIIPVTSLIEKLFPKTNWGNIDQPIRADFPIVFNNSTIGDIQLKITRGNYQYFPANQNNWTTYVSKRLDFIKNNLNTFDIPDVYKIKKVLLRRAFNSPKTDLNLVTYVQKWILGEIDLLFGMSTHNAEISLLDVLSRNIRFLISFADQFSKSYQTATKIISDNIKQTNKINQIMDKTEKKVVDLLMHFKERFPRNKPDGALENVVKLYDTIISVHKKHSFEEFLDILKDLLKKSLENDYLLIKKQQLEVFKTEELNAKVLIGMIPGIVYKLDRLYDYSDTLPQDVKYESMNMIYYELFKKDFQQVAQSGGFSGYQMLHFCTKIKDLAEVIGNSNDLSQKKSELIDIAEVSKGYEEKFIEELAAKLGDCADQSIKIDNWVPVNQDVKHSTSVVDFYTAANEIWNYVSELEFFNEHLLQMFTEMLAKVTLDYANKVKNIAVQIITRNTKEKSSTSPTTEKTKKSKTINLFSRNEVKNAEQESDLIYSEIELTSDFLIMLNNISVSKQEMEEIIDSIIEKQKDLKDSEEVTRQVERNEEEDLDLENEEDLKKTSDMIGEHQMSALEKSRKNIDLIIESLIAIISSSFRVPIRSTLQNIFNKTKTLVEKSSPSNRPLSKDTTLKIVQSEIDSILSSELLESILTPAFTILSESCYDQLFKLILENILDITNSEMINSFIIPTDNYDIESDKDKFLTVEQLFVLESVHTTFGIYLCGNDDDPDTGLNEQVFESKSRLLLRLISLYQCTTPKLINIYQKYTKYPNLNFSNILKKHHILLLLKSKGDKEALSFYKIHQKEAEHQRIIQVFNLKPVDGAGDEDESNDRYEELLVTVSGIYELSPYDVHVTELRLLLESKCSRKTKEFLLRDVINAKLSKHLLSTKGVQFSIKGDEKRVYILNFTDSELRTKFLNVFYQQLKNIGNEQPQLQELKSPTTSGSSVKILDSNLFDQAADALKLKFKIKNSSCKLLKRIIAQAAYKVDNTKVFADGEVLLFNYGLCFHCGSDGVKGTFSLKLNFSIVKQIEGKKRKDNSMRIKIDLQGGYSLSFYNVEFFENCLSDIINAFEQWSKDSTITPLPKSDDKNYFISKFKLKCIGESDECLDRKLSCGSALTENGTLFIGNYHCCYESNSLLPNNGDIQKEEQILIPVAFIKDIEKYVHSKLLALRLLSGHIVCFMFHDEKSLEIAFQRITVKVQCITKPKISIFGSSNSENNLYISNILKNEKIDLDSCDQRILNSAILTKQAQEAPIQTLGILINSTCCISGIPQEEDTPIKILKDGEIIPFNRTMLVLIDQSSTPREETLDIVSDGISLTFSILSVIGSLAVFGMFFFEHAWVFGREKEQKANYRRSLKRNTIKDLDILQQHHVEYMKKKRQVISQKKREFVRRMMLSLMVSDVICSLSRIMFVVWWWICTQAAPNEMFNHFTGPVQNFGTNSSQIITNGSISLTSFISPPLSKVITIHFNTNGKEKNNGKGKDKKPVIDKKNGGSKNGSIIEYLSDPFGETNKFNKKQMALIEPPSFYSVFRIDGNDSMNGTMFYSYFEMKTAPQLFLGFLANVNYASCLSTASWVAIVAFSVLATTRQVSWDDEMQEESDDESKKSSFSHNTNNR</sequence>
<dbReference type="InterPro" id="IPR014770">
    <property type="entry name" value="Munc13_1"/>
</dbReference>
<dbReference type="VEuPathDB" id="AmoebaDB:NAEGRDRAFT_45074"/>
<accession>D2UY24</accession>
<protein>
    <submittedName>
        <fullName evidence="5">Predicted protein</fullName>
    </submittedName>
</protein>
<keyword evidence="6" id="KW-1185">Reference proteome</keyword>
<name>D2UY24_NAEGR</name>
<feature type="compositionally biased region" description="Basic and acidic residues" evidence="1">
    <location>
        <begin position="786"/>
        <end position="797"/>
    </location>
</feature>
<feature type="region of interest" description="Disordered" evidence="1">
    <location>
        <begin position="1846"/>
        <end position="1869"/>
    </location>
</feature>
<keyword evidence="2" id="KW-0472">Membrane</keyword>
<dbReference type="InParanoid" id="D2UY24"/>
<dbReference type="RefSeq" id="XP_002683140.1">
    <property type="nucleotide sequence ID" value="XM_002683094.1"/>
</dbReference>
<dbReference type="KEGG" id="ngr:NAEGRDRAFT_45074"/>
<evidence type="ECO:0000259" key="3">
    <source>
        <dbReference type="PROSITE" id="PS51258"/>
    </source>
</evidence>
<dbReference type="InterPro" id="IPR014772">
    <property type="entry name" value="Munc13_dom-2"/>
</dbReference>